<keyword evidence="3" id="KW-0677">Repeat</keyword>
<evidence type="ECO:0000256" key="4">
    <source>
        <dbReference type="ARBA" id="ARBA00022771"/>
    </source>
</evidence>
<keyword evidence="4 9" id="KW-0863">Zinc-finger</keyword>
<dbReference type="GO" id="GO:0032502">
    <property type="term" value="P:developmental process"/>
    <property type="evidence" value="ECO:0007669"/>
    <property type="project" value="UniProtKB-ARBA"/>
</dbReference>
<keyword evidence="8" id="KW-0539">Nucleus</keyword>
<feature type="domain" description="C2H2-type" evidence="10">
    <location>
        <begin position="326"/>
        <end position="352"/>
    </location>
</feature>
<evidence type="ECO:0000259" key="10">
    <source>
        <dbReference type="PROSITE" id="PS50157"/>
    </source>
</evidence>
<dbReference type="PANTHER" id="PTHR24399:SF23">
    <property type="entry name" value="C2H2-TYPE DOMAIN-CONTAINING PROTEIN"/>
    <property type="match status" value="1"/>
</dbReference>
<dbReference type="FunFam" id="3.30.160.60:FF:002343">
    <property type="entry name" value="Zinc finger protein 33A"/>
    <property type="match status" value="1"/>
</dbReference>
<evidence type="ECO:0000256" key="3">
    <source>
        <dbReference type="ARBA" id="ARBA00022737"/>
    </source>
</evidence>
<comment type="subcellular location">
    <subcellularLocation>
        <location evidence="1">Nucleus</location>
    </subcellularLocation>
</comment>
<keyword evidence="5" id="KW-0862">Zinc</keyword>
<evidence type="ECO:0000256" key="6">
    <source>
        <dbReference type="ARBA" id="ARBA00023015"/>
    </source>
</evidence>
<dbReference type="GO" id="GO:0008270">
    <property type="term" value="F:zinc ion binding"/>
    <property type="evidence" value="ECO:0007669"/>
    <property type="project" value="UniProtKB-KW"/>
</dbReference>
<reference evidence="11" key="1">
    <citation type="submission" date="2020-11" db="EMBL/GenBank/DDBJ databases">
        <authorList>
            <person name="Tran Van P."/>
        </authorList>
    </citation>
    <scope>NUCLEOTIDE SEQUENCE</scope>
</reference>
<dbReference type="FunFam" id="3.30.160.60:FF:000744">
    <property type="entry name" value="zinc finger E-box-binding homeobox 1"/>
    <property type="match status" value="1"/>
</dbReference>
<feature type="domain" description="C2H2-type" evidence="10">
    <location>
        <begin position="242"/>
        <end position="269"/>
    </location>
</feature>
<feature type="domain" description="C2H2-type" evidence="10">
    <location>
        <begin position="354"/>
        <end position="377"/>
    </location>
</feature>
<dbReference type="PROSITE" id="PS00028">
    <property type="entry name" value="ZINC_FINGER_C2H2_1"/>
    <property type="match status" value="7"/>
</dbReference>
<dbReference type="Pfam" id="PF13912">
    <property type="entry name" value="zf-C2H2_6"/>
    <property type="match status" value="1"/>
</dbReference>
<organism evidence="11">
    <name type="scientific">Timema poppense</name>
    <name type="common">Walking stick</name>
    <dbReference type="NCBI Taxonomy" id="170557"/>
    <lineage>
        <taxon>Eukaryota</taxon>
        <taxon>Metazoa</taxon>
        <taxon>Ecdysozoa</taxon>
        <taxon>Arthropoda</taxon>
        <taxon>Hexapoda</taxon>
        <taxon>Insecta</taxon>
        <taxon>Pterygota</taxon>
        <taxon>Neoptera</taxon>
        <taxon>Polyneoptera</taxon>
        <taxon>Phasmatodea</taxon>
        <taxon>Timematodea</taxon>
        <taxon>Timematoidea</taxon>
        <taxon>Timematidae</taxon>
        <taxon>Timema</taxon>
    </lineage>
</organism>
<dbReference type="PANTHER" id="PTHR24399">
    <property type="entry name" value="ZINC FINGER AND BTB DOMAIN-CONTAINING"/>
    <property type="match status" value="1"/>
</dbReference>
<protein>
    <recommendedName>
        <fullName evidence="10">C2H2-type domain-containing protein</fullName>
    </recommendedName>
</protein>
<feature type="domain" description="C2H2-type" evidence="10">
    <location>
        <begin position="214"/>
        <end position="241"/>
    </location>
</feature>
<dbReference type="AlphaFoldDB" id="A0A7R9D8H7"/>
<dbReference type="PROSITE" id="PS50157">
    <property type="entry name" value="ZINC_FINGER_C2H2_2"/>
    <property type="match status" value="9"/>
</dbReference>
<feature type="domain" description="C2H2-type" evidence="10">
    <location>
        <begin position="270"/>
        <end position="297"/>
    </location>
</feature>
<accession>A0A7R9D8H7</accession>
<proteinExistence type="predicted"/>
<feature type="domain" description="C2H2-type" evidence="10">
    <location>
        <begin position="158"/>
        <end position="185"/>
    </location>
</feature>
<evidence type="ECO:0000256" key="1">
    <source>
        <dbReference type="ARBA" id="ARBA00004123"/>
    </source>
</evidence>
<keyword evidence="6" id="KW-0805">Transcription regulation</keyword>
<evidence type="ECO:0000256" key="2">
    <source>
        <dbReference type="ARBA" id="ARBA00022723"/>
    </source>
</evidence>
<dbReference type="InterPro" id="IPR013087">
    <property type="entry name" value="Znf_C2H2_type"/>
</dbReference>
<dbReference type="FunFam" id="3.30.160.60:FF:000202">
    <property type="entry name" value="Zinc finger protein 574"/>
    <property type="match status" value="1"/>
</dbReference>
<gene>
    <name evidence="11" type="ORF">TPSB3V08_LOCUS7172</name>
</gene>
<dbReference type="EMBL" id="OD004501">
    <property type="protein sequence ID" value="CAD7410073.1"/>
    <property type="molecule type" value="Genomic_DNA"/>
</dbReference>
<evidence type="ECO:0000256" key="5">
    <source>
        <dbReference type="ARBA" id="ARBA00022833"/>
    </source>
</evidence>
<evidence type="ECO:0000256" key="8">
    <source>
        <dbReference type="ARBA" id="ARBA00023242"/>
    </source>
</evidence>
<evidence type="ECO:0000313" key="11">
    <source>
        <dbReference type="EMBL" id="CAD7410073.1"/>
    </source>
</evidence>
<dbReference type="SUPFAM" id="SSF57667">
    <property type="entry name" value="beta-beta-alpha zinc fingers"/>
    <property type="match status" value="5"/>
</dbReference>
<name>A0A7R9D8H7_TIMPO</name>
<dbReference type="FunFam" id="3.30.160.60:FF:000145">
    <property type="entry name" value="Zinc finger protein 574"/>
    <property type="match status" value="1"/>
</dbReference>
<dbReference type="GO" id="GO:0000978">
    <property type="term" value="F:RNA polymerase II cis-regulatory region sequence-specific DNA binding"/>
    <property type="evidence" value="ECO:0007669"/>
    <property type="project" value="TreeGrafter"/>
</dbReference>
<feature type="domain" description="C2H2-type" evidence="10">
    <location>
        <begin position="298"/>
        <end position="325"/>
    </location>
</feature>
<evidence type="ECO:0000256" key="7">
    <source>
        <dbReference type="ARBA" id="ARBA00023163"/>
    </source>
</evidence>
<evidence type="ECO:0000256" key="9">
    <source>
        <dbReference type="PROSITE-ProRule" id="PRU00042"/>
    </source>
</evidence>
<dbReference type="Pfam" id="PF00096">
    <property type="entry name" value="zf-C2H2"/>
    <property type="match status" value="6"/>
</dbReference>
<dbReference type="GO" id="GO:0005654">
    <property type="term" value="C:nucleoplasm"/>
    <property type="evidence" value="ECO:0007669"/>
    <property type="project" value="TreeGrafter"/>
</dbReference>
<dbReference type="GO" id="GO:0001227">
    <property type="term" value="F:DNA-binding transcription repressor activity, RNA polymerase II-specific"/>
    <property type="evidence" value="ECO:0007669"/>
    <property type="project" value="TreeGrafter"/>
</dbReference>
<dbReference type="FunFam" id="3.30.160.60:FF:000005">
    <property type="entry name" value="Zinc finger protein 14 homolog"/>
    <property type="match status" value="1"/>
</dbReference>
<keyword evidence="7" id="KW-0804">Transcription</keyword>
<feature type="domain" description="C2H2-type" evidence="10">
    <location>
        <begin position="186"/>
        <end position="213"/>
    </location>
</feature>
<feature type="domain" description="C2H2-type" evidence="10">
    <location>
        <begin position="129"/>
        <end position="157"/>
    </location>
</feature>
<sequence length="399" mass="45603">MMTYCFHSWIQAISRCERDASASLVTIRTGLHLPTSLLMQLTRIQDTGLENVSFSNSSSICKSLEKTQDTLIGACIDENKPGEKTNQSRLTNDIVELRQAGTRKDIFRTKLKLLTHKMSHAKKNVISTCMCKYCNRTFVSTVRLHIHITKMHKEKTRYICDVCNKGFSSANTLEAHKRLHMGIKPYKCDLCEKSYSQSGNLTYHKSTHVGVKSYVCHLCGKAFLTSGILANHERRHTGLKPYICDVCGRAFADNYTLTHHKVVHSGVRSFMCDVCGKVFVHKDTLASHKRIHSGEKKYKCTICNHAFTQMSTMLQHRNTHTGEKSYRCRCGKAFTQQSSLARHKRLHDEEVKSFSCHMCGKKFAYKSTLYKHNRRTHDPIMMQVEFHGLLTQANTVREA</sequence>
<dbReference type="InterPro" id="IPR036236">
    <property type="entry name" value="Znf_C2H2_sf"/>
</dbReference>
<keyword evidence="2" id="KW-0479">Metal-binding</keyword>
<dbReference type="Gene3D" id="3.30.160.60">
    <property type="entry name" value="Classic Zinc Finger"/>
    <property type="match status" value="8"/>
</dbReference>
<dbReference type="SMART" id="SM00355">
    <property type="entry name" value="ZnF_C2H2"/>
    <property type="match status" value="9"/>
</dbReference>
<dbReference type="FunFam" id="3.30.160.60:FF:000446">
    <property type="entry name" value="Zinc finger protein"/>
    <property type="match status" value="1"/>
</dbReference>